<gene>
    <name evidence="7" type="ORF">H9Y04_32395</name>
</gene>
<keyword evidence="8" id="KW-1185">Reference proteome</keyword>
<evidence type="ECO:0000313" key="8">
    <source>
        <dbReference type="Proteomes" id="UP000642284"/>
    </source>
</evidence>
<keyword evidence="2" id="KW-0805">Transcription regulation</keyword>
<reference evidence="7 8" key="1">
    <citation type="submission" date="2020-08" db="EMBL/GenBank/DDBJ databases">
        <title>Genemic of Streptomyces polyaspartic.</title>
        <authorList>
            <person name="Liu W."/>
        </authorList>
    </citation>
    <scope>NUCLEOTIDE SEQUENCE [LARGE SCALE GENOMIC DNA]</scope>
    <source>
        <strain evidence="7 8">TRM66268-LWL</strain>
    </source>
</reference>
<feature type="compositionally biased region" description="Basic residues" evidence="6">
    <location>
        <begin position="203"/>
        <end position="223"/>
    </location>
</feature>
<evidence type="ECO:0000313" key="7">
    <source>
        <dbReference type="EMBL" id="MBC9717237.1"/>
    </source>
</evidence>
<dbReference type="PANTHER" id="PTHR43133">
    <property type="entry name" value="RNA POLYMERASE ECF-TYPE SIGMA FACTO"/>
    <property type="match status" value="1"/>
</dbReference>
<keyword evidence="3" id="KW-0731">Sigma factor</keyword>
<feature type="compositionally biased region" description="Low complexity" evidence="6">
    <location>
        <begin position="18"/>
        <end position="32"/>
    </location>
</feature>
<protein>
    <submittedName>
        <fullName evidence="7">Uncharacterized protein</fullName>
    </submittedName>
</protein>
<evidence type="ECO:0000256" key="1">
    <source>
        <dbReference type="ARBA" id="ARBA00010641"/>
    </source>
</evidence>
<dbReference type="SUPFAM" id="SSF88659">
    <property type="entry name" value="Sigma3 and sigma4 domains of RNA polymerase sigma factors"/>
    <property type="match status" value="1"/>
</dbReference>
<dbReference type="PANTHER" id="PTHR43133:SF8">
    <property type="entry name" value="RNA POLYMERASE SIGMA FACTOR HI_1459-RELATED"/>
    <property type="match status" value="1"/>
</dbReference>
<dbReference type="InterPro" id="IPR013324">
    <property type="entry name" value="RNA_pol_sigma_r3/r4-like"/>
</dbReference>
<feature type="region of interest" description="Disordered" evidence="6">
    <location>
        <begin position="515"/>
        <end position="561"/>
    </location>
</feature>
<evidence type="ECO:0000256" key="5">
    <source>
        <dbReference type="ARBA" id="ARBA00023163"/>
    </source>
</evidence>
<evidence type="ECO:0000256" key="3">
    <source>
        <dbReference type="ARBA" id="ARBA00023082"/>
    </source>
</evidence>
<dbReference type="InterPro" id="IPR036388">
    <property type="entry name" value="WH-like_DNA-bd_sf"/>
</dbReference>
<name>A0ABR7SRM1_9ACTN</name>
<dbReference type="RefSeq" id="WP_187817788.1">
    <property type="nucleotide sequence ID" value="NZ_JACTVJ010000018.1"/>
</dbReference>
<keyword evidence="4" id="KW-0238">DNA-binding</keyword>
<evidence type="ECO:0000256" key="4">
    <source>
        <dbReference type="ARBA" id="ARBA00023125"/>
    </source>
</evidence>
<dbReference type="Proteomes" id="UP000642284">
    <property type="component" value="Unassembled WGS sequence"/>
</dbReference>
<feature type="region of interest" description="Disordered" evidence="6">
    <location>
        <begin position="180"/>
        <end position="298"/>
    </location>
</feature>
<dbReference type="SUPFAM" id="SSF88946">
    <property type="entry name" value="Sigma2 domain of RNA polymerase sigma factors"/>
    <property type="match status" value="1"/>
</dbReference>
<feature type="region of interest" description="Disordered" evidence="6">
    <location>
        <begin position="1"/>
        <end position="167"/>
    </location>
</feature>
<evidence type="ECO:0000256" key="2">
    <source>
        <dbReference type="ARBA" id="ARBA00023015"/>
    </source>
</evidence>
<accession>A0ABR7SRM1</accession>
<feature type="compositionally biased region" description="Basic and acidic residues" evidence="6">
    <location>
        <begin position="231"/>
        <end position="250"/>
    </location>
</feature>
<proteinExistence type="inferred from homology"/>
<organism evidence="7 8">
    <name type="scientific">Streptomyces polyasparticus</name>
    <dbReference type="NCBI Taxonomy" id="2767826"/>
    <lineage>
        <taxon>Bacteria</taxon>
        <taxon>Bacillati</taxon>
        <taxon>Actinomycetota</taxon>
        <taxon>Actinomycetes</taxon>
        <taxon>Kitasatosporales</taxon>
        <taxon>Streptomycetaceae</taxon>
        <taxon>Streptomyces</taxon>
    </lineage>
</organism>
<feature type="compositionally biased region" description="Low complexity" evidence="6">
    <location>
        <begin position="263"/>
        <end position="277"/>
    </location>
</feature>
<dbReference type="EMBL" id="JACTVJ010000018">
    <property type="protein sequence ID" value="MBC9717237.1"/>
    <property type="molecule type" value="Genomic_DNA"/>
</dbReference>
<comment type="caution">
    <text evidence="7">The sequence shown here is derived from an EMBL/GenBank/DDBJ whole genome shotgun (WGS) entry which is preliminary data.</text>
</comment>
<dbReference type="Gene3D" id="1.10.10.10">
    <property type="entry name" value="Winged helix-like DNA-binding domain superfamily/Winged helix DNA-binding domain"/>
    <property type="match status" value="1"/>
</dbReference>
<keyword evidence="5" id="KW-0804">Transcription</keyword>
<feature type="compositionally biased region" description="Low complexity" evidence="6">
    <location>
        <begin position="183"/>
        <end position="192"/>
    </location>
</feature>
<feature type="compositionally biased region" description="Basic and acidic residues" evidence="6">
    <location>
        <begin position="534"/>
        <end position="547"/>
    </location>
</feature>
<evidence type="ECO:0000256" key="6">
    <source>
        <dbReference type="SAM" id="MobiDB-lite"/>
    </source>
</evidence>
<comment type="similarity">
    <text evidence="1">Belongs to the sigma-70 factor family. ECF subfamily.</text>
</comment>
<sequence length="561" mass="59545">MPTSSNSKPAPPAPSRPTPAEARPAPAAAKATEPAKPHPEPVAAKATEPAKPRPEPVVSKTTGPAKPRPEPVAPETPQPAEARPEPVVSKTTEPAKPRTEPVAPKTPQPAEARPEPVVSKTTEPAKPRPQPTAASKATEPAETPVVTGSAPDPQPSPTEKAVEHLMPVKPVELAARAELSQSAVAAEAAAPARTQLVDLSKEHGRKGRKGSRTRPKAAAKRTAKPAGTGPSRDEHSGVPPRGDHHGEHGGRAARAVRHGGAHPGDAAPKPAAAQATALVDEGPGGGTGTGDGEEHGGLTPAQAFDALYAFTAPGLVRQTYLLTGRRALAKEAVERAFHKAWEQWPEVAKDRDPVGWVRAVAYEYALSPWHRFRRSHRHPDAPPAEPEDRKLLDTLLSLPPSYRRTLVLYDGVGLDLPETAAETEASTPAAANRLLHAREAIAEQLPELAEPRELQRRLDELACAEKLGTGKATAVRGEGERRVRFWTRAAIAFTALIIGASAITWITSAKDYEPTPAPGQKVTGVPPRSGPQILDKRDKELQRKLRQEPGAGPERIHPLPE</sequence>
<dbReference type="Gene3D" id="1.10.1740.10">
    <property type="match status" value="1"/>
</dbReference>
<dbReference type="InterPro" id="IPR039425">
    <property type="entry name" value="RNA_pol_sigma-70-like"/>
</dbReference>
<dbReference type="InterPro" id="IPR013325">
    <property type="entry name" value="RNA_pol_sigma_r2"/>
</dbReference>